<dbReference type="GO" id="GO:0070475">
    <property type="term" value="P:rRNA base methylation"/>
    <property type="evidence" value="ECO:0007669"/>
    <property type="project" value="TreeGrafter"/>
</dbReference>
<dbReference type="PANTHER" id="PTHR30027">
    <property type="entry name" value="RIBOSOMAL RNA SMALL SUBUNIT METHYLTRANSFERASE E"/>
    <property type="match status" value="1"/>
</dbReference>
<dbReference type="PANTHER" id="PTHR30027:SF3">
    <property type="entry name" value="16S RRNA (URACIL(1498)-N(3))-METHYLTRANSFERASE"/>
    <property type="match status" value="1"/>
</dbReference>
<dbReference type="InterPro" id="IPR029026">
    <property type="entry name" value="tRNA_m1G_MTases_N"/>
</dbReference>
<reference evidence="2" key="1">
    <citation type="submission" date="2018-05" db="EMBL/GenBank/DDBJ databases">
        <authorList>
            <person name="Lanie J.A."/>
            <person name="Ng W.-L."/>
            <person name="Kazmierczak K.M."/>
            <person name="Andrzejewski T.M."/>
            <person name="Davidsen T.M."/>
            <person name="Wayne K.J."/>
            <person name="Tettelin H."/>
            <person name="Glass J.I."/>
            <person name="Rusch D."/>
            <person name="Podicherti R."/>
            <person name="Tsui H.-C.T."/>
            <person name="Winkler M.E."/>
        </authorList>
    </citation>
    <scope>NUCLEOTIDE SEQUENCE</scope>
</reference>
<gene>
    <name evidence="2" type="ORF">METZ01_LOCUS286246</name>
</gene>
<dbReference type="Gene3D" id="3.40.1280.10">
    <property type="match status" value="1"/>
</dbReference>
<dbReference type="EMBL" id="UINC01085645">
    <property type="protein sequence ID" value="SVC33392.1"/>
    <property type="molecule type" value="Genomic_DNA"/>
</dbReference>
<feature type="domain" description="Ribosomal RNA small subunit methyltransferase E PUA-like" evidence="1">
    <location>
        <begin position="22"/>
        <end position="64"/>
    </location>
</feature>
<dbReference type="Pfam" id="PF20260">
    <property type="entry name" value="PUA_4"/>
    <property type="match status" value="1"/>
</dbReference>
<evidence type="ECO:0000313" key="2">
    <source>
        <dbReference type="EMBL" id="SVC33392.1"/>
    </source>
</evidence>
<dbReference type="InterPro" id="IPR046887">
    <property type="entry name" value="RsmE_PUA-like"/>
</dbReference>
<evidence type="ECO:0000259" key="1">
    <source>
        <dbReference type="Pfam" id="PF20260"/>
    </source>
</evidence>
<name>A0A382LE24_9ZZZZ</name>
<feature type="non-terminal residue" evidence="2">
    <location>
        <position position="99"/>
    </location>
</feature>
<feature type="non-terminal residue" evidence="2">
    <location>
        <position position="1"/>
    </location>
</feature>
<dbReference type="NCBIfam" id="TIGR00046">
    <property type="entry name" value="RsmE family RNA methyltransferase"/>
    <property type="match status" value="1"/>
</dbReference>
<dbReference type="AlphaFoldDB" id="A0A382LE24"/>
<dbReference type="InterPro" id="IPR015947">
    <property type="entry name" value="PUA-like_sf"/>
</dbReference>
<accession>A0A382LE24</accession>
<sequence>VRSFIISPDQIDGNKIRCSTSEQKHITKVLRMQQGDQARFFDGTGNYYIATLKCVDENNFFAQIVNQGSNPQSLPSITLFQGLTKSSKMDLVMQKTTEI</sequence>
<dbReference type="SUPFAM" id="SSF88697">
    <property type="entry name" value="PUA domain-like"/>
    <property type="match status" value="1"/>
</dbReference>
<protein>
    <recommendedName>
        <fullName evidence="1">Ribosomal RNA small subunit methyltransferase E PUA-like domain-containing protein</fullName>
    </recommendedName>
</protein>
<organism evidence="2">
    <name type="scientific">marine metagenome</name>
    <dbReference type="NCBI Taxonomy" id="408172"/>
    <lineage>
        <taxon>unclassified sequences</taxon>
        <taxon>metagenomes</taxon>
        <taxon>ecological metagenomes</taxon>
    </lineage>
</organism>
<dbReference type="GO" id="GO:0070042">
    <property type="term" value="F:rRNA (uridine-N3-)-methyltransferase activity"/>
    <property type="evidence" value="ECO:0007669"/>
    <property type="project" value="TreeGrafter"/>
</dbReference>
<proteinExistence type="predicted"/>
<dbReference type="InterPro" id="IPR006700">
    <property type="entry name" value="RsmE"/>
</dbReference>